<dbReference type="AlphaFoldDB" id="A0A8S9Y4D8"/>
<proteinExistence type="predicted"/>
<gene>
    <name evidence="2" type="ORF">GE061_010375</name>
</gene>
<protein>
    <submittedName>
        <fullName evidence="2">Uncharacterized protein</fullName>
    </submittedName>
</protein>
<dbReference type="EMBL" id="WIXP02000002">
    <property type="protein sequence ID" value="KAF6215619.1"/>
    <property type="molecule type" value="Genomic_DNA"/>
</dbReference>
<keyword evidence="1" id="KW-0472">Membrane</keyword>
<keyword evidence="1" id="KW-1133">Transmembrane helix</keyword>
<feature type="transmembrane region" description="Helical" evidence="1">
    <location>
        <begin position="21"/>
        <end position="44"/>
    </location>
</feature>
<sequence length="127" mass="14623">MKVEGRRSRTSGKTNEQDKEKLRLVIMKVALFIVLLSLSVFLFADLIGADYLDDLEEEAQSMANKIRESTNAKSSWKDKMFARLKEFREFVSKKVPNKLRGIGVKDLEAKAKEMMNNLRKNAKPHFS</sequence>
<evidence type="ECO:0000313" key="2">
    <source>
        <dbReference type="EMBL" id="KAF6215619.1"/>
    </source>
</evidence>
<reference evidence="2" key="1">
    <citation type="journal article" date="2021" name="Mol. Ecol. Resour.">
        <title>Apolygus lucorum genome provides insights into omnivorousness and mesophyll feeding.</title>
        <authorList>
            <person name="Liu Y."/>
            <person name="Liu H."/>
            <person name="Wang H."/>
            <person name="Huang T."/>
            <person name="Liu B."/>
            <person name="Yang B."/>
            <person name="Yin L."/>
            <person name="Li B."/>
            <person name="Zhang Y."/>
            <person name="Zhang S."/>
            <person name="Jiang F."/>
            <person name="Zhang X."/>
            <person name="Ren Y."/>
            <person name="Wang B."/>
            <person name="Wang S."/>
            <person name="Lu Y."/>
            <person name="Wu K."/>
            <person name="Fan W."/>
            <person name="Wang G."/>
        </authorList>
    </citation>
    <scope>NUCLEOTIDE SEQUENCE</scope>
    <source>
        <strain evidence="2">12Hb</strain>
    </source>
</reference>
<evidence type="ECO:0000256" key="1">
    <source>
        <dbReference type="SAM" id="Phobius"/>
    </source>
</evidence>
<accession>A0A8S9Y4D8</accession>
<dbReference type="Proteomes" id="UP000466442">
    <property type="component" value="Unassembled WGS sequence"/>
</dbReference>
<name>A0A8S9Y4D8_APOLU</name>
<organism evidence="2 3">
    <name type="scientific">Apolygus lucorum</name>
    <name type="common">Small green plant bug</name>
    <name type="synonym">Lygocoris lucorum</name>
    <dbReference type="NCBI Taxonomy" id="248454"/>
    <lineage>
        <taxon>Eukaryota</taxon>
        <taxon>Metazoa</taxon>
        <taxon>Ecdysozoa</taxon>
        <taxon>Arthropoda</taxon>
        <taxon>Hexapoda</taxon>
        <taxon>Insecta</taxon>
        <taxon>Pterygota</taxon>
        <taxon>Neoptera</taxon>
        <taxon>Paraneoptera</taxon>
        <taxon>Hemiptera</taxon>
        <taxon>Heteroptera</taxon>
        <taxon>Panheteroptera</taxon>
        <taxon>Cimicomorpha</taxon>
        <taxon>Miridae</taxon>
        <taxon>Mirini</taxon>
        <taxon>Apolygus</taxon>
    </lineage>
</organism>
<evidence type="ECO:0000313" key="3">
    <source>
        <dbReference type="Proteomes" id="UP000466442"/>
    </source>
</evidence>
<keyword evidence="3" id="KW-1185">Reference proteome</keyword>
<keyword evidence="1" id="KW-0812">Transmembrane</keyword>
<comment type="caution">
    <text evidence="2">The sequence shown here is derived from an EMBL/GenBank/DDBJ whole genome shotgun (WGS) entry which is preliminary data.</text>
</comment>